<feature type="binding site" evidence="4">
    <location>
        <position position="320"/>
    </location>
    <ligand>
        <name>S-adenosyl-L-methionine</name>
        <dbReference type="ChEBI" id="CHEBI:59789"/>
    </ligand>
</feature>
<feature type="binding site" evidence="4">
    <location>
        <position position="291"/>
    </location>
    <ligand>
        <name>S-adenosyl-L-methionine</name>
        <dbReference type="ChEBI" id="CHEBI:59789"/>
    </ligand>
</feature>
<evidence type="ECO:0000259" key="6">
    <source>
        <dbReference type="PROSITE" id="PS50926"/>
    </source>
</evidence>
<protein>
    <submittedName>
        <fullName evidence="7">23S rRNA (Uracil(1939)-C(5))-methyltransferase RlmD</fullName>
    </submittedName>
</protein>
<dbReference type="Gene3D" id="2.40.50.1070">
    <property type="match status" value="1"/>
</dbReference>
<gene>
    <name evidence="7" type="ORF">CBF36_00085</name>
</gene>
<dbReference type="PROSITE" id="PS01230">
    <property type="entry name" value="TRMA_1"/>
    <property type="match status" value="1"/>
</dbReference>
<proteinExistence type="inferred from homology"/>
<dbReference type="RefSeq" id="WP_125955523.1">
    <property type="nucleotide sequence ID" value="NZ_JAQEJV010000001.1"/>
</dbReference>
<dbReference type="Pfam" id="PF01938">
    <property type="entry name" value="TRAM"/>
    <property type="match status" value="1"/>
</dbReference>
<organism evidence="7 8">
    <name type="scientific">Vagococcus bubulae</name>
    <dbReference type="NCBI Taxonomy" id="1977868"/>
    <lineage>
        <taxon>Bacteria</taxon>
        <taxon>Bacillati</taxon>
        <taxon>Bacillota</taxon>
        <taxon>Bacilli</taxon>
        <taxon>Lactobacillales</taxon>
        <taxon>Enterococcaceae</taxon>
        <taxon>Vagococcus</taxon>
    </lineage>
</organism>
<dbReference type="Gene3D" id="2.40.50.140">
    <property type="entry name" value="Nucleic acid-binding proteins"/>
    <property type="match status" value="1"/>
</dbReference>
<accession>A0A429ZR93</accession>
<evidence type="ECO:0000256" key="4">
    <source>
        <dbReference type="PROSITE-ProRule" id="PRU01024"/>
    </source>
</evidence>
<feature type="binding site" evidence="4">
    <location>
        <position position="341"/>
    </location>
    <ligand>
        <name>S-adenosyl-L-methionine</name>
        <dbReference type="ChEBI" id="CHEBI:59789"/>
    </ligand>
</feature>
<dbReference type="NCBIfam" id="TIGR00479">
    <property type="entry name" value="rumA"/>
    <property type="match status" value="1"/>
</dbReference>
<feature type="active site" description="Nucleophile" evidence="4">
    <location>
        <position position="416"/>
    </location>
</feature>
<dbReference type="Pfam" id="PF05958">
    <property type="entry name" value="tRNA_U5-meth_tr"/>
    <property type="match status" value="1"/>
</dbReference>
<dbReference type="PROSITE" id="PS50926">
    <property type="entry name" value="TRAM"/>
    <property type="match status" value="1"/>
</dbReference>
<dbReference type="PROSITE" id="PS51687">
    <property type="entry name" value="SAM_MT_RNA_M5U"/>
    <property type="match status" value="1"/>
</dbReference>
<sequence length="461" mass="52407">MKKEKIEAPVKKNERLVVDIIDMTYDGRGVAKVDGFPIFVEEGITGERVKIHVMKVMKKFAFAKIMTWETTSENRVEAVEKDLIRTGIAPLHHMSYNAQLDFKKNQVTQAMKRIGGFDELNVADVLGMEHPFAYRNKAQIPVRMIGAEIELGFFRKNSHDLIVVEDFLIQDKMIDEILLFLKERLRKYSIKPYDESQHSGHLKSIVIRKGHYSNEVMVTFVTRKKKIFYLHDIVTELVAAYPNVVSVMQNIQPNVTNKVLDERLSVLYGKDSISDELLGKTYHISAQSFYQVNTEQAENLYKKAIELADLKEDDVVLDAYCGIGTIGLSMANKVKKVYGVEIVPEAIEDAIHNAEINDITNVEFKAGAADKVLKNWTADGIKFDVIVVDPPRKGLTEDFIKQSVELEPEKIVYISCDPSTMARDMKLFASLGYTTDTVYPVDMFPQTTHIECVGLLTRVER</sequence>
<dbReference type="InterPro" id="IPR030390">
    <property type="entry name" value="MeTrfase_TrmA_AS"/>
</dbReference>
<dbReference type="EMBL" id="NGJT01000001">
    <property type="protein sequence ID" value="RST96169.1"/>
    <property type="molecule type" value="Genomic_DNA"/>
</dbReference>
<feature type="active site" evidence="5">
    <location>
        <position position="416"/>
    </location>
</feature>
<evidence type="ECO:0000313" key="7">
    <source>
        <dbReference type="EMBL" id="RST96169.1"/>
    </source>
</evidence>
<evidence type="ECO:0000256" key="1">
    <source>
        <dbReference type="ARBA" id="ARBA00022603"/>
    </source>
</evidence>
<evidence type="ECO:0000313" key="8">
    <source>
        <dbReference type="Proteomes" id="UP000288490"/>
    </source>
</evidence>
<comment type="similarity">
    <text evidence="4">Belongs to the class I-like SAM-binding methyltransferase superfamily. RNA M5U methyltransferase family.</text>
</comment>
<dbReference type="GO" id="GO:0070041">
    <property type="term" value="F:rRNA (uridine-C5-)-methyltransferase activity"/>
    <property type="evidence" value="ECO:0007669"/>
    <property type="project" value="TreeGrafter"/>
</dbReference>
<evidence type="ECO:0000256" key="5">
    <source>
        <dbReference type="PROSITE-ProRule" id="PRU10015"/>
    </source>
</evidence>
<dbReference type="InterPro" id="IPR002792">
    <property type="entry name" value="TRAM_dom"/>
</dbReference>
<dbReference type="InterPro" id="IPR010280">
    <property type="entry name" value="U5_MeTrfase_fam"/>
</dbReference>
<dbReference type="SUPFAM" id="SSF53335">
    <property type="entry name" value="S-adenosyl-L-methionine-dependent methyltransferases"/>
    <property type="match status" value="1"/>
</dbReference>
<dbReference type="SUPFAM" id="SSF50249">
    <property type="entry name" value="Nucleic acid-binding proteins"/>
    <property type="match status" value="1"/>
</dbReference>
<keyword evidence="1 4" id="KW-0489">Methyltransferase</keyword>
<dbReference type="PANTHER" id="PTHR11061:SF30">
    <property type="entry name" value="TRNA (URACIL(54)-C(5))-METHYLTRANSFERASE"/>
    <property type="match status" value="1"/>
</dbReference>
<evidence type="ECO:0000256" key="2">
    <source>
        <dbReference type="ARBA" id="ARBA00022679"/>
    </source>
</evidence>
<feature type="domain" description="TRAM" evidence="6">
    <location>
        <begin position="9"/>
        <end position="67"/>
    </location>
</feature>
<feature type="binding site" evidence="4">
    <location>
        <position position="389"/>
    </location>
    <ligand>
        <name>S-adenosyl-L-methionine</name>
        <dbReference type="ChEBI" id="CHEBI:59789"/>
    </ligand>
</feature>
<dbReference type="InterPro" id="IPR012340">
    <property type="entry name" value="NA-bd_OB-fold"/>
</dbReference>
<dbReference type="Gene3D" id="3.40.50.150">
    <property type="entry name" value="Vaccinia Virus protein VP39"/>
    <property type="match status" value="1"/>
</dbReference>
<comment type="caution">
    <text evidence="7">The sequence shown here is derived from an EMBL/GenBank/DDBJ whole genome shotgun (WGS) entry which is preliminary data.</text>
</comment>
<reference evidence="7 8" key="1">
    <citation type="submission" date="2017-05" db="EMBL/GenBank/DDBJ databases">
        <title>Vagococcus spp. assemblies.</title>
        <authorList>
            <person name="Gulvik C.A."/>
        </authorList>
    </citation>
    <scope>NUCLEOTIDE SEQUENCE [LARGE SCALE GENOMIC DNA]</scope>
    <source>
        <strain evidence="7 8">SS1994</strain>
    </source>
</reference>
<dbReference type="InterPro" id="IPR030391">
    <property type="entry name" value="MeTrfase_TrmA_CS"/>
</dbReference>
<dbReference type="PANTHER" id="PTHR11061">
    <property type="entry name" value="RNA M5U METHYLTRANSFERASE"/>
    <property type="match status" value="1"/>
</dbReference>
<dbReference type="InterPro" id="IPR029063">
    <property type="entry name" value="SAM-dependent_MTases_sf"/>
</dbReference>
<dbReference type="OrthoDB" id="9804590at2"/>
<dbReference type="CDD" id="cd02440">
    <property type="entry name" value="AdoMet_MTases"/>
    <property type="match status" value="1"/>
</dbReference>
<dbReference type="AlphaFoldDB" id="A0A429ZR93"/>
<dbReference type="FunFam" id="3.40.50.150:FF:000009">
    <property type="entry name" value="23S rRNA (Uracil(1939)-C(5))-methyltransferase RlmD"/>
    <property type="match status" value="1"/>
</dbReference>
<dbReference type="FunFam" id="2.40.50.1070:FF:000003">
    <property type="entry name" value="23S rRNA (Uracil-5-)-methyltransferase RumA"/>
    <property type="match status" value="1"/>
</dbReference>
<evidence type="ECO:0000256" key="3">
    <source>
        <dbReference type="ARBA" id="ARBA00022691"/>
    </source>
</evidence>
<dbReference type="PROSITE" id="PS01231">
    <property type="entry name" value="TRMA_2"/>
    <property type="match status" value="1"/>
</dbReference>
<dbReference type="GO" id="GO:0070475">
    <property type="term" value="P:rRNA base methylation"/>
    <property type="evidence" value="ECO:0007669"/>
    <property type="project" value="TreeGrafter"/>
</dbReference>
<keyword evidence="2 4" id="KW-0808">Transferase</keyword>
<keyword evidence="8" id="KW-1185">Reference proteome</keyword>
<keyword evidence="3 4" id="KW-0949">S-adenosyl-L-methionine</keyword>
<name>A0A429ZR93_9ENTE</name>
<dbReference type="Proteomes" id="UP000288490">
    <property type="component" value="Unassembled WGS sequence"/>
</dbReference>